<organism evidence="1 2">
    <name type="scientific">Hyphococcus aureus</name>
    <dbReference type="NCBI Taxonomy" id="2666033"/>
    <lineage>
        <taxon>Bacteria</taxon>
        <taxon>Pseudomonadati</taxon>
        <taxon>Pseudomonadota</taxon>
        <taxon>Alphaproteobacteria</taxon>
        <taxon>Parvularculales</taxon>
        <taxon>Parvularculaceae</taxon>
        <taxon>Hyphococcus</taxon>
    </lineage>
</organism>
<keyword evidence="2" id="KW-1185">Reference proteome</keyword>
<gene>
    <name evidence="1" type="ORF">ACFMB1_02345</name>
</gene>
<proteinExistence type="predicted"/>
<dbReference type="Proteomes" id="UP001596116">
    <property type="component" value="Unassembled WGS sequence"/>
</dbReference>
<dbReference type="SUPFAM" id="SSF53187">
    <property type="entry name" value="Zn-dependent exopeptidases"/>
    <property type="match status" value="1"/>
</dbReference>
<evidence type="ECO:0000313" key="2">
    <source>
        <dbReference type="Proteomes" id="UP001596116"/>
    </source>
</evidence>
<comment type="caution">
    <text evidence="1">The sequence shown here is derived from an EMBL/GenBank/DDBJ whole genome shotgun (WGS) entry which is preliminary data.</text>
</comment>
<dbReference type="Gene3D" id="3.40.630.40">
    <property type="entry name" value="Zn-dependent exopeptidases"/>
    <property type="match status" value="1"/>
</dbReference>
<sequence length="301" mass="33678">MKQDMEREGRFPSPRAVEVLAPPAVRSPLIFASPHSGREYPGELLKNSRLDRHSLRQSEDSYVDLLFDEAPHFGAPLLRALFPRAYVDVNRSRDELDPRMFADDVPKTSDSRSSRVIAGLGVIPRIVADGQDIYGRKLYYLDARGRLAACYDPYHRTLRGLIDESRGRFGCAILIDCHSMPSAGGAPFRAGEPRIDFVLGDRFGSSCAPSIIRFVEDVLTGMGYQVARNAPYAGGYVASSYGRPRSGVHALQIEINRALYLDERRIARTEGFEPLRRNMISLMERLTAFDSDDLRLPQAAE</sequence>
<protein>
    <submittedName>
        <fullName evidence="1">N-formylglutamate amidohydrolase</fullName>
    </submittedName>
</protein>
<reference evidence="1 2" key="1">
    <citation type="submission" date="2024-09" db="EMBL/GenBank/DDBJ databases">
        <authorList>
            <person name="Zhang Z.-H."/>
        </authorList>
    </citation>
    <scope>NUCLEOTIDE SEQUENCE [LARGE SCALE GENOMIC DNA]</scope>
    <source>
        <strain evidence="1 2">HHTR114</strain>
    </source>
</reference>
<dbReference type="EMBL" id="JBHPON010000001">
    <property type="protein sequence ID" value="MFC6034364.1"/>
    <property type="molecule type" value="Genomic_DNA"/>
</dbReference>
<evidence type="ECO:0000313" key="1">
    <source>
        <dbReference type="EMBL" id="MFC6034364.1"/>
    </source>
</evidence>
<accession>A0ABW1KRF0</accession>
<dbReference type="Pfam" id="PF05013">
    <property type="entry name" value="FGase"/>
    <property type="match status" value="1"/>
</dbReference>
<name>A0ABW1KRF0_9PROT</name>
<dbReference type="RefSeq" id="WP_379880315.1">
    <property type="nucleotide sequence ID" value="NZ_JBHPON010000001.1"/>
</dbReference>
<dbReference type="InterPro" id="IPR007709">
    <property type="entry name" value="N-FG_amidohydro"/>
</dbReference>